<keyword evidence="5 14" id="KW-0812">Transmembrane</keyword>
<evidence type="ECO:0000256" key="2">
    <source>
        <dbReference type="ARBA" id="ARBA00007931"/>
    </source>
</evidence>
<evidence type="ECO:0000256" key="8">
    <source>
        <dbReference type="ARBA" id="ARBA00022801"/>
    </source>
</evidence>
<evidence type="ECO:0000259" key="18">
    <source>
        <dbReference type="PROSITE" id="PS51371"/>
    </source>
</evidence>
<keyword evidence="20" id="KW-1185">Reference proteome</keyword>
<feature type="transmembrane region" description="Helical" evidence="14">
    <location>
        <begin position="44"/>
        <end position="66"/>
    </location>
</feature>
<dbReference type="SUPFAM" id="SSF54631">
    <property type="entry name" value="CBS-domain pair"/>
    <property type="match status" value="1"/>
</dbReference>
<evidence type="ECO:0000256" key="5">
    <source>
        <dbReference type="ARBA" id="ARBA00022692"/>
    </source>
</evidence>
<feature type="domain" description="CBS" evidence="18">
    <location>
        <begin position="314"/>
        <end position="371"/>
    </location>
</feature>
<sequence length="373" mass="41069">MFKSVLVLGHVRGIRLEIHVSWLIIFTLLLVTMSAGFQQQYPDWTLSVALMTAFATAIVFFASIVAHEFGHSVVAIRRGIPVQAITLFIFGGMAQMTRDSERPEDEFWIAIAGPLVSLGLAALFGLLAVATSGLSEPLFVALGWLALINLVVAVFNMIPGFPLDGGRVFRALVWKLTGDARKGIQAAVAGGRLVAYGLFALGIWNMLFVGNLIGGVWIMLIAWFLLTTARGQGWAYDLREGLSGVLAQDLAESGIPEVAPTSSIDDWIQQQVLPAGRRAFIVGNARQPLGLISLSDARRVPRERWRDVAVSEVMIPVERLLHVGPLVEADRVLQYMTEKNLNQVPVMQDGRILGWIDRQRLLRSIGLRLEVRR</sequence>
<evidence type="ECO:0000256" key="15">
    <source>
        <dbReference type="PIRSR" id="PIRSR006404-1"/>
    </source>
</evidence>
<feature type="transmembrane region" description="Helical" evidence="14">
    <location>
        <begin position="78"/>
        <end position="95"/>
    </location>
</feature>
<evidence type="ECO:0000256" key="4">
    <source>
        <dbReference type="ARBA" id="ARBA00022670"/>
    </source>
</evidence>
<keyword evidence="9 14" id="KW-0862">Zinc</keyword>
<dbReference type="AlphaFoldDB" id="A0AAE3KCD6"/>
<evidence type="ECO:0000256" key="13">
    <source>
        <dbReference type="ARBA" id="ARBA00023136"/>
    </source>
</evidence>
<keyword evidence="8 14" id="KW-0378">Hydrolase</keyword>
<keyword evidence="13 14" id="KW-0472">Membrane</keyword>
<comment type="caution">
    <text evidence="19">The sequence shown here is derived from an EMBL/GenBank/DDBJ whole genome shotgun (WGS) entry which is preliminary data.</text>
</comment>
<dbReference type="Pfam" id="PF02163">
    <property type="entry name" value="Peptidase_M50"/>
    <property type="match status" value="2"/>
</dbReference>
<dbReference type="EMBL" id="JALJXV010000011">
    <property type="protein sequence ID" value="MCP1676745.1"/>
    <property type="molecule type" value="Genomic_DNA"/>
</dbReference>
<feature type="transmembrane region" description="Helical" evidence="14">
    <location>
        <begin position="138"/>
        <end position="158"/>
    </location>
</feature>
<evidence type="ECO:0000256" key="6">
    <source>
        <dbReference type="ARBA" id="ARBA00022723"/>
    </source>
</evidence>
<keyword evidence="12 17" id="KW-0129">CBS domain</keyword>
<feature type="transmembrane region" description="Helical" evidence="14">
    <location>
        <begin position="20"/>
        <end position="38"/>
    </location>
</feature>
<dbReference type="CDD" id="cd06164">
    <property type="entry name" value="S2P-M50_SpoIVFB_CBS"/>
    <property type="match status" value="1"/>
</dbReference>
<keyword evidence="10 14" id="KW-1133">Transmembrane helix</keyword>
<dbReference type="InterPro" id="IPR000644">
    <property type="entry name" value="CBS_dom"/>
</dbReference>
<dbReference type="RefSeq" id="WP_253483754.1">
    <property type="nucleotide sequence ID" value="NZ_JALJXV010000011.1"/>
</dbReference>
<evidence type="ECO:0000256" key="16">
    <source>
        <dbReference type="PIRSR" id="PIRSR006404-2"/>
    </source>
</evidence>
<dbReference type="GO" id="GO:0046872">
    <property type="term" value="F:metal ion binding"/>
    <property type="evidence" value="ECO:0007669"/>
    <property type="project" value="UniProtKB-UniRule"/>
</dbReference>
<accession>A0AAE3KCD6</accession>
<dbReference type="Proteomes" id="UP001205843">
    <property type="component" value="Unassembled WGS sequence"/>
</dbReference>
<name>A0AAE3KCD6_9GAMM</name>
<protein>
    <recommendedName>
        <fullName evidence="14">Zinc metalloprotease</fullName>
    </recommendedName>
</protein>
<dbReference type="InterPro" id="IPR016483">
    <property type="entry name" value="UCP006404_Pept_M50_CBS"/>
</dbReference>
<evidence type="ECO:0000256" key="3">
    <source>
        <dbReference type="ARBA" id="ARBA00022475"/>
    </source>
</evidence>
<evidence type="ECO:0000313" key="19">
    <source>
        <dbReference type="EMBL" id="MCP1676745.1"/>
    </source>
</evidence>
<comment type="similarity">
    <text evidence="2 14">Belongs to the peptidase M50B family.</text>
</comment>
<dbReference type="PANTHER" id="PTHR39188">
    <property type="entry name" value="MEMBRANE-ASSOCIATED ZINC METALLOPROTEASE M50B"/>
    <property type="match status" value="1"/>
</dbReference>
<keyword evidence="3 14" id="KW-1003">Cell membrane</keyword>
<comment type="subcellular location">
    <subcellularLocation>
        <location evidence="1 14">Cell membrane</location>
        <topology evidence="1 14">Multi-pass membrane protein</topology>
    </subcellularLocation>
</comment>
<evidence type="ECO:0000256" key="12">
    <source>
        <dbReference type="ARBA" id="ARBA00023122"/>
    </source>
</evidence>
<dbReference type="PANTHER" id="PTHR39188:SF3">
    <property type="entry name" value="STAGE IV SPORULATION PROTEIN FB"/>
    <property type="match status" value="1"/>
</dbReference>
<keyword evidence="4 14" id="KW-0645">Protease</keyword>
<evidence type="ECO:0000256" key="14">
    <source>
        <dbReference type="PIRNR" id="PIRNR006404"/>
    </source>
</evidence>
<dbReference type="Gene3D" id="3.10.580.10">
    <property type="entry name" value="CBS-domain"/>
    <property type="match status" value="1"/>
</dbReference>
<dbReference type="Pfam" id="PF00571">
    <property type="entry name" value="CBS"/>
    <property type="match status" value="1"/>
</dbReference>
<feature type="transmembrane region" description="Helical" evidence="14">
    <location>
        <begin position="107"/>
        <end position="131"/>
    </location>
</feature>
<dbReference type="InterPro" id="IPR008915">
    <property type="entry name" value="Peptidase_M50"/>
</dbReference>
<gene>
    <name evidence="19" type="ORF">J2T57_003918</name>
</gene>
<evidence type="ECO:0000256" key="1">
    <source>
        <dbReference type="ARBA" id="ARBA00004651"/>
    </source>
</evidence>
<evidence type="ECO:0000313" key="20">
    <source>
        <dbReference type="Proteomes" id="UP001205843"/>
    </source>
</evidence>
<organism evidence="19 20">
    <name type="scientific">Natronocella acetinitrilica</name>
    <dbReference type="NCBI Taxonomy" id="414046"/>
    <lineage>
        <taxon>Bacteria</taxon>
        <taxon>Pseudomonadati</taxon>
        <taxon>Pseudomonadota</taxon>
        <taxon>Gammaproteobacteria</taxon>
        <taxon>Chromatiales</taxon>
        <taxon>Ectothiorhodospiraceae</taxon>
        <taxon>Natronocella</taxon>
    </lineage>
</organism>
<keyword evidence="6 14" id="KW-0479">Metal-binding</keyword>
<dbReference type="InterPro" id="IPR046342">
    <property type="entry name" value="CBS_dom_sf"/>
</dbReference>
<evidence type="ECO:0000256" key="11">
    <source>
        <dbReference type="ARBA" id="ARBA00023049"/>
    </source>
</evidence>
<feature type="binding site" evidence="16">
    <location>
        <position position="71"/>
    </location>
    <ligand>
        <name>Zn(2+)</name>
        <dbReference type="ChEBI" id="CHEBI:29105"/>
        <note>catalytic</note>
    </ligand>
</feature>
<feature type="active site" evidence="15">
    <location>
        <position position="68"/>
    </location>
</feature>
<dbReference type="GO" id="GO:0008237">
    <property type="term" value="F:metallopeptidase activity"/>
    <property type="evidence" value="ECO:0007669"/>
    <property type="project" value="UniProtKB-UniRule"/>
</dbReference>
<dbReference type="PROSITE" id="PS51371">
    <property type="entry name" value="CBS"/>
    <property type="match status" value="1"/>
</dbReference>
<evidence type="ECO:0000256" key="7">
    <source>
        <dbReference type="ARBA" id="ARBA00022737"/>
    </source>
</evidence>
<evidence type="ECO:0000256" key="10">
    <source>
        <dbReference type="ARBA" id="ARBA00022989"/>
    </source>
</evidence>
<feature type="binding site" evidence="16">
    <location>
        <position position="164"/>
    </location>
    <ligand>
        <name>Zn(2+)</name>
        <dbReference type="ChEBI" id="CHEBI:29105"/>
        <note>catalytic</note>
    </ligand>
</feature>
<feature type="binding site" evidence="16">
    <location>
        <position position="67"/>
    </location>
    <ligand>
        <name>Zn(2+)</name>
        <dbReference type="ChEBI" id="CHEBI:29105"/>
        <note>catalytic</note>
    </ligand>
</feature>
<proteinExistence type="inferred from homology"/>
<evidence type="ECO:0000256" key="9">
    <source>
        <dbReference type="ARBA" id="ARBA00022833"/>
    </source>
</evidence>
<comment type="cofactor">
    <cofactor evidence="14 16">
        <name>Zn(2+)</name>
        <dbReference type="ChEBI" id="CHEBI:29105"/>
    </cofactor>
    <text evidence="14 16">Binds 1 zinc ion per subunit.</text>
</comment>
<feature type="transmembrane region" description="Helical" evidence="14">
    <location>
        <begin position="203"/>
        <end position="226"/>
    </location>
</feature>
<keyword evidence="11 14" id="KW-0482">Metalloprotease</keyword>
<dbReference type="GO" id="GO:0005886">
    <property type="term" value="C:plasma membrane"/>
    <property type="evidence" value="ECO:0007669"/>
    <property type="project" value="UniProtKB-SubCell"/>
</dbReference>
<keyword evidence="7" id="KW-0677">Repeat</keyword>
<dbReference type="PIRSF" id="PIRSF006404">
    <property type="entry name" value="UCP006404_Pept_M50_CBS"/>
    <property type="match status" value="1"/>
</dbReference>
<reference evidence="19" key="1">
    <citation type="submission" date="2022-03" db="EMBL/GenBank/DDBJ databases">
        <title>Genomic Encyclopedia of Type Strains, Phase III (KMG-III): the genomes of soil and plant-associated and newly described type strains.</title>
        <authorList>
            <person name="Whitman W."/>
        </authorList>
    </citation>
    <scope>NUCLEOTIDE SEQUENCE</scope>
    <source>
        <strain evidence="19">ANL 6-2</strain>
    </source>
</reference>
<dbReference type="GO" id="GO:0006508">
    <property type="term" value="P:proteolysis"/>
    <property type="evidence" value="ECO:0007669"/>
    <property type="project" value="UniProtKB-KW"/>
</dbReference>
<evidence type="ECO:0000256" key="17">
    <source>
        <dbReference type="PROSITE-ProRule" id="PRU00703"/>
    </source>
</evidence>